<keyword evidence="8" id="KW-0479">Metal-binding</keyword>
<dbReference type="InterPro" id="IPR015824">
    <property type="entry name" value="Phosphoglycerate_kinase_N"/>
</dbReference>
<comment type="subunit">
    <text evidence="5 17">Monomer.</text>
</comment>
<feature type="binding site" evidence="14">
    <location>
        <begin position="24"/>
        <end position="26"/>
    </location>
    <ligand>
        <name>substrate</name>
    </ligand>
</feature>
<comment type="similarity">
    <text evidence="4 16">Belongs to the phosphoglycerate kinase family.</text>
</comment>
<gene>
    <name evidence="18" type="ORF">ABL78_5310</name>
</gene>
<dbReference type="Proteomes" id="UP000038009">
    <property type="component" value="Unassembled WGS sequence"/>
</dbReference>
<evidence type="ECO:0000256" key="1">
    <source>
        <dbReference type="ARBA" id="ARBA00000642"/>
    </source>
</evidence>
<dbReference type="GO" id="GO:0043531">
    <property type="term" value="F:ADP binding"/>
    <property type="evidence" value="ECO:0007669"/>
    <property type="project" value="TreeGrafter"/>
</dbReference>
<evidence type="ECO:0000256" key="2">
    <source>
        <dbReference type="ARBA" id="ARBA00001946"/>
    </source>
</evidence>
<keyword evidence="9" id="KW-0547">Nucleotide-binding</keyword>
<keyword evidence="19" id="KW-1185">Reference proteome</keyword>
<dbReference type="CDD" id="cd00318">
    <property type="entry name" value="Phosphoglycerate_kinase"/>
    <property type="match status" value="1"/>
</dbReference>
<dbReference type="PIRSF" id="PIRSF000724">
    <property type="entry name" value="Pgk"/>
    <property type="match status" value="1"/>
</dbReference>
<sequence length="481" mass="50745">MSLVPKKSVDSAAVKGKKVLIRVDFNVPVKNGEITNDFRIRSALPTIQKVLKEGGSCILMSHLGRPKGARMSDAKPAKGVRGYEDAATLRPVAARLSELLGQRVEFAPDCLDAASQAAKLKPGDVLLLENVRFYAEEGSKKESECEAMAKVLASYGDIYVSDAFGTAHRDSATMTGIPKVLGAGYAGYLMEKEINYFARVLNDPPRPLVAIVGGAKVSDKIQLLDNMLGRINYLVIGGAMAYTFLKAQGHTIGISMCEEDKLDLAKSLLKKAQERNVEVFLPVDHVCNKEFKAVDSPLVTKDVNIPDGFMALDIGPKTIKIYESVIAKCKSAIWNGPMGVFEMPCYSKGTFAVAKTMGDCTQKSGLMSIIGGGDSASAAELSGEAKNMSHVSTGGGASLELLEGKSLPGVAVLSDKDAKVAAGAAAGNDACCCGPKCRCCKCSAARGVLGGACPMMEIVKLLAAVLIGVLIGRRMGGNLLK</sequence>
<name>A0A0N0P4S0_LEPSE</name>
<feature type="binding site" evidence="15">
    <location>
        <position position="220"/>
    </location>
    <ligand>
        <name>ATP</name>
        <dbReference type="ChEBI" id="CHEBI:30616"/>
    </ligand>
</feature>
<evidence type="ECO:0000256" key="11">
    <source>
        <dbReference type="ARBA" id="ARBA00022840"/>
    </source>
</evidence>
<dbReference type="VEuPathDB" id="TriTrypDB:Lsey_0175_0090"/>
<dbReference type="Pfam" id="PF00162">
    <property type="entry name" value="PGK"/>
    <property type="match status" value="1"/>
</dbReference>
<keyword evidence="7 16" id="KW-0808">Transferase</keyword>
<evidence type="ECO:0000256" key="17">
    <source>
        <dbReference type="RuleBase" id="RU000696"/>
    </source>
</evidence>
<dbReference type="FunFam" id="3.40.50.1260:FF:000011">
    <property type="entry name" value="Phosphoglycerate kinase"/>
    <property type="match status" value="1"/>
</dbReference>
<evidence type="ECO:0000256" key="7">
    <source>
        <dbReference type="ARBA" id="ARBA00022679"/>
    </source>
</evidence>
<dbReference type="PANTHER" id="PTHR11406">
    <property type="entry name" value="PHOSPHOGLYCERATE KINASE"/>
    <property type="match status" value="1"/>
</dbReference>
<evidence type="ECO:0000256" key="3">
    <source>
        <dbReference type="ARBA" id="ARBA00004838"/>
    </source>
</evidence>
<feature type="binding site" evidence="14">
    <location>
        <position position="39"/>
    </location>
    <ligand>
        <name>(2R)-3-phosphoglycerate</name>
        <dbReference type="ChEBI" id="CHEBI:58272"/>
    </ligand>
</feature>
<evidence type="ECO:0000256" key="8">
    <source>
        <dbReference type="ARBA" id="ARBA00022723"/>
    </source>
</evidence>
<protein>
    <recommendedName>
        <fullName evidence="6 16">Phosphoglycerate kinase</fullName>
        <ecNumber evidence="6 16">2.7.2.3</ecNumber>
    </recommendedName>
</protein>
<keyword evidence="11 15" id="KW-0067">ATP-binding</keyword>
<dbReference type="HAMAP" id="MF_00145">
    <property type="entry name" value="Phosphoglyc_kinase"/>
    <property type="match status" value="1"/>
</dbReference>
<dbReference type="EMBL" id="LJSK01000175">
    <property type="protein sequence ID" value="KPI85629.1"/>
    <property type="molecule type" value="Genomic_DNA"/>
</dbReference>
<accession>A0A0N0P4S0</accession>
<dbReference type="InterPro" id="IPR036043">
    <property type="entry name" value="Phosphoglycerate_kinase_sf"/>
</dbReference>
<dbReference type="GO" id="GO:0046872">
    <property type="term" value="F:metal ion binding"/>
    <property type="evidence" value="ECO:0007669"/>
    <property type="project" value="UniProtKB-KW"/>
</dbReference>
<dbReference type="SUPFAM" id="SSF53748">
    <property type="entry name" value="Phosphoglycerate kinase"/>
    <property type="match status" value="1"/>
</dbReference>
<dbReference type="PROSITE" id="PS00111">
    <property type="entry name" value="PGLYCERATE_KINASE"/>
    <property type="match status" value="1"/>
</dbReference>
<comment type="caution">
    <text evidence="18">The sequence shown here is derived from an EMBL/GenBank/DDBJ whole genome shotgun (WGS) entry which is preliminary data.</text>
</comment>
<dbReference type="FunFam" id="3.40.50.1260:FF:000007">
    <property type="entry name" value="Phosphoglycerate kinase"/>
    <property type="match status" value="1"/>
</dbReference>
<evidence type="ECO:0000256" key="9">
    <source>
        <dbReference type="ARBA" id="ARBA00022741"/>
    </source>
</evidence>
<comment type="catalytic activity">
    <reaction evidence="1 16">
        <text>(2R)-3-phosphoglycerate + ATP = (2R)-3-phospho-glyceroyl phosphate + ADP</text>
        <dbReference type="Rhea" id="RHEA:14801"/>
        <dbReference type="ChEBI" id="CHEBI:30616"/>
        <dbReference type="ChEBI" id="CHEBI:57604"/>
        <dbReference type="ChEBI" id="CHEBI:58272"/>
        <dbReference type="ChEBI" id="CHEBI:456216"/>
        <dbReference type="EC" id="2.7.2.3"/>
    </reaction>
</comment>
<organism evidence="18 19">
    <name type="scientific">Leptomonas seymouri</name>
    <dbReference type="NCBI Taxonomy" id="5684"/>
    <lineage>
        <taxon>Eukaryota</taxon>
        <taxon>Discoba</taxon>
        <taxon>Euglenozoa</taxon>
        <taxon>Kinetoplastea</taxon>
        <taxon>Metakinetoplastina</taxon>
        <taxon>Trypanosomatida</taxon>
        <taxon>Trypanosomatidae</taxon>
        <taxon>Leishmaniinae</taxon>
        <taxon>Leptomonas</taxon>
    </lineage>
</organism>
<dbReference type="InterPro" id="IPR001576">
    <property type="entry name" value="Phosphoglycerate_kinase"/>
</dbReference>
<evidence type="ECO:0000256" key="6">
    <source>
        <dbReference type="ARBA" id="ARBA00013061"/>
    </source>
</evidence>
<feature type="binding site" evidence="15">
    <location>
        <begin position="372"/>
        <end position="375"/>
    </location>
    <ligand>
        <name>ATP</name>
        <dbReference type="ChEBI" id="CHEBI:30616"/>
    </ligand>
</feature>
<dbReference type="OrthoDB" id="275353at2759"/>
<evidence type="ECO:0000256" key="10">
    <source>
        <dbReference type="ARBA" id="ARBA00022777"/>
    </source>
</evidence>
<dbReference type="PANTHER" id="PTHR11406:SF23">
    <property type="entry name" value="PHOSPHOGLYCERATE KINASE 1, CHLOROPLASTIC-RELATED"/>
    <property type="match status" value="1"/>
</dbReference>
<evidence type="ECO:0000256" key="16">
    <source>
        <dbReference type="RuleBase" id="RU000532"/>
    </source>
</evidence>
<keyword evidence="10 16" id="KW-0418">Kinase</keyword>
<evidence type="ECO:0000256" key="4">
    <source>
        <dbReference type="ARBA" id="ARBA00008982"/>
    </source>
</evidence>
<dbReference type="EC" id="2.7.2.3" evidence="6 16"/>
<dbReference type="Gene3D" id="3.40.50.1260">
    <property type="entry name" value="Phosphoglycerate kinase, N-terminal domain"/>
    <property type="match status" value="2"/>
</dbReference>
<dbReference type="OMA" id="SCKFAFG"/>
<dbReference type="UniPathway" id="UPA00109">
    <property type="reaction ID" value="UER00185"/>
</dbReference>
<comment type="cofactor">
    <cofactor evidence="2">
        <name>Mg(2+)</name>
        <dbReference type="ChEBI" id="CHEBI:18420"/>
    </cofactor>
</comment>
<keyword evidence="12" id="KW-0460">Magnesium</keyword>
<keyword evidence="13" id="KW-0324">Glycolysis</keyword>
<dbReference type="GO" id="GO:0005829">
    <property type="term" value="C:cytosol"/>
    <property type="evidence" value="ECO:0007669"/>
    <property type="project" value="TreeGrafter"/>
</dbReference>
<dbReference type="GO" id="GO:0006096">
    <property type="term" value="P:glycolytic process"/>
    <property type="evidence" value="ECO:0007669"/>
    <property type="project" value="UniProtKB-UniPathway"/>
</dbReference>
<dbReference type="InterPro" id="IPR027250">
    <property type="entry name" value="Pgk_euglenozoa"/>
</dbReference>
<reference evidence="18 19" key="1">
    <citation type="journal article" date="2015" name="PLoS Pathog.">
        <title>Leptomonas seymouri: Adaptations to the Dixenous Life Cycle Analyzed by Genome Sequencing, Transcriptome Profiling and Co-infection with Leishmania donovani.</title>
        <authorList>
            <person name="Kraeva N."/>
            <person name="Butenko A."/>
            <person name="Hlavacova J."/>
            <person name="Kostygov A."/>
            <person name="Myskova J."/>
            <person name="Grybchuk D."/>
            <person name="Lestinova T."/>
            <person name="Votypka J."/>
            <person name="Volf P."/>
            <person name="Opperdoes F."/>
            <person name="Flegontov P."/>
            <person name="Lukes J."/>
            <person name="Yurchenko V."/>
        </authorList>
    </citation>
    <scope>NUCLEOTIDE SEQUENCE [LARGE SCALE GENOMIC DNA]</scope>
    <source>
        <strain evidence="18 19">ATCC 30220</strain>
    </source>
</reference>
<evidence type="ECO:0000313" key="18">
    <source>
        <dbReference type="EMBL" id="KPI85629.1"/>
    </source>
</evidence>
<evidence type="ECO:0000256" key="13">
    <source>
        <dbReference type="ARBA" id="ARBA00023152"/>
    </source>
</evidence>
<dbReference type="PIRSF" id="PIRSF500126">
    <property type="entry name" value="Pgk_euglenozoa"/>
    <property type="match status" value="1"/>
</dbReference>
<dbReference type="InterPro" id="IPR015911">
    <property type="entry name" value="Phosphoglycerate_kinase_CS"/>
</dbReference>
<feature type="binding site" evidence="15">
    <location>
        <position position="342"/>
    </location>
    <ligand>
        <name>ATP</name>
        <dbReference type="ChEBI" id="CHEBI:30616"/>
    </ligand>
</feature>
<dbReference type="GO" id="GO:0004618">
    <property type="term" value="F:phosphoglycerate kinase activity"/>
    <property type="evidence" value="ECO:0007669"/>
    <property type="project" value="UniProtKB-EC"/>
</dbReference>
<evidence type="ECO:0000256" key="15">
    <source>
        <dbReference type="PIRSR" id="PIRSR000724-2"/>
    </source>
</evidence>
<evidence type="ECO:0000256" key="5">
    <source>
        <dbReference type="ARBA" id="ARBA00011245"/>
    </source>
</evidence>
<evidence type="ECO:0000256" key="14">
    <source>
        <dbReference type="PIRSR" id="PIRSR000724-1"/>
    </source>
</evidence>
<feature type="binding site" evidence="14">
    <location>
        <position position="132"/>
    </location>
    <ligand>
        <name>(2R)-3-phosphoglycerate</name>
        <dbReference type="ChEBI" id="CHEBI:58272"/>
    </ligand>
</feature>
<dbReference type="GO" id="GO:0005524">
    <property type="term" value="F:ATP binding"/>
    <property type="evidence" value="ECO:0007669"/>
    <property type="project" value="UniProtKB-KW"/>
</dbReference>
<evidence type="ECO:0000313" key="19">
    <source>
        <dbReference type="Proteomes" id="UP000038009"/>
    </source>
</evidence>
<feature type="binding site" evidence="14">
    <location>
        <position position="169"/>
    </location>
    <ligand>
        <name>(2R)-3-phosphoglycerate</name>
        <dbReference type="ChEBI" id="CHEBI:58272"/>
    </ligand>
</feature>
<comment type="pathway">
    <text evidence="3 16">Carbohydrate degradation; glycolysis; pyruvate from D-glyceraldehyde 3-phosphate: step 2/5.</text>
</comment>
<evidence type="ECO:0000256" key="12">
    <source>
        <dbReference type="ARBA" id="ARBA00022842"/>
    </source>
</evidence>
<proteinExistence type="inferred from homology"/>
<dbReference type="GO" id="GO:0006094">
    <property type="term" value="P:gluconeogenesis"/>
    <property type="evidence" value="ECO:0007669"/>
    <property type="project" value="TreeGrafter"/>
</dbReference>
<dbReference type="AlphaFoldDB" id="A0A0N0P4S0"/>
<dbReference type="PRINTS" id="PR00477">
    <property type="entry name" value="PHGLYCKINASE"/>
</dbReference>
<feature type="binding site" evidence="14">
    <location>
        <begin position="62"/>
        <end position="65"/>
    </location>
    <ligand>
        <name>substrate</name>
    </ligand>
</feature>